<protein>
    <submittedName>
        <fullName evidence="1">Uncharacterized protein</fullName>
    </submittedName>
</protein>
<organism evidence="1 2">
    <name type="scientific">Hypothenemus hampei</name>
    <name type="common">Coffee berry borer</name>
    <dbReference type="NCBI Taxonomy" id="57062"/>
    <lineage>
        <taxon>Eukaryota</taxon>
        <taxon>Metazoa</taxon>
        <taxon>Ecdysozoa</taxon>
        <taxon>Arthropoda</taxon>
        <taxon>Hexapoda</taxon>
        <taxon>Insecta</taxon>
        <taxon>Pterygota</taxon>
        <taxon>Neoptera</taxon>
        <taxon>Endopterygota</taxon>
        <taxon>Coleoptera</taxon>
        <taxon>Polyphaga</taxon>
        <taxon>Cucujiformia</taxon>
        <taxon>Curculionidae</taxon>
        <taxon>Scolytinae</taxon>
        <taxon>Hypothenemus</taxon>
    </lineage>
</organism>
<comment type="caution">
    <text evidence="1">The sequence shown here is derived from an EMBL/GenBank/DDBJ whole genome shotgun (WGS) entry which is preliminary data.</text>
</comment>
<gene>
    <name evidence="1" type="ORF">ABEB36_012636</name>
</gene>
<reference evidence="1 2" key="1">
    <citation type="submission" date="2024-05" db="EMBL/GenBank/DDBJ databases">
        <title>Genetic variation in Jamaican populations of the coffee berry borer (Hypothenemus hampei).</title>
        <authorList>
            <person name="Errbii M."/>
            <person name="Myrie A."/>
        </authorList>
    </citation>
    <scope>NUCLEOTIDE SEQUENCE [LARGE SCALE GENOMIC DNA]</scope>
    <source>
        <strain evidence="1">JA-Hopewell-2020-01-JO</strain>
        <tissue evidence="1">Whole body</tissue>
    </source>
</reference>
<sequence>MIVVQTRLVDRPQFLIGYRTEFNTWKSIKDEVNSTFDVNRSIECIEQDYFIAKSNKNEYPLDFGRRLQVLRS</sequence>
<keyword evidence="2" id="KW-1185">Reference proteome</keyword>
<dbReference type="Proteomes" id="UP001566132">
    <property type="component" value="Unassembled WGS sequence"/>
</dbReference>
<evidence type="ECO:0000313" key="2">
    <source>
        <dbReference type="Proteomes" id="UP001566132"/>
    </source>
</evidence>
<name>A0ABD1EC83_HYPHA</name>
<proteinExistence type="predicted"/>
<accession>A0ABD1EC83</accession>
<dbReference type="AlphaFoldDB" id="A0ABD1EC83"/>
<dbReference type="EMBL" id="JBDJPC010000009">
    <property type="protein sequence ID" value="KAL1492148.1"/>
    <property type="molecule type" value="Genomic_DNA"/>
</dbReference>
<evidence type="ECO:0000313" key="1">
    <source>
        <dbReference type="EMBL" id="KAL1492148.1"/>
    </source>
</evidence>